<accession>A0ABD4TFI4</accession>
<dbReference type="CDD" id="cd00075">
    <property type="entry name" value="HATPase"/>
    <property type="match status" value="1"/>
</dbReference>
<keyword evidence="4" id="KW-0808">Transferase</keyword>
<feature type="transmembrane region" description="Helical" evidence="6">
    <location>
        <begin position="66"/>
        <end position="87"/>
    </location>
</feature>
<dbReference type="PROSITE" id="PS50112">
    <property type="entry name" value="PAS"/>
    <property type="match status" value="1"/>
</dbReference>
<feature type="transmembrane region" description="Helical" evidence="6">
    <location>
        <begin position="99"/>
        <end position="120"/>
    </location>
</feature>
<dbReference type="Gene3D" id="3.30.565.10">
    <property type="entry name" value="Histidine kinase-like ATPase, C-terminal domain"/>
    <property type="match status" value="1"/>
</dbReference>
<name>A0ABD4TFI4_9EURY</name>
<evidence type="ECO:0000256" key="3">
    <source>
        <dbReference type="ARBA" id="ARBA00022553"/>
    </source>
</evidence>
<dbReference type="Proteomes" id="UP001524383">
    <property type="component" value="Unassembled WGS sequence"/>
</dbReference>
<dbReference type="InterPro" id="IPR013655">
    <property type="entry name" value="PAS_fold_3"/>
</dbReference>
<dbReference type="InterPro" id="IPR000700">
    <property type="entry name" value="PAS-assoc_C"/>
</dbReference>
<dbReference type="Pfam" id="PF02518">
    <property type="entry name" value="HATPase_c"/>
    <property type="match status" value="1"/>
</dbReference>
<evidence type="ECO:0000256" key="4">
    <source>
        <dbReference type="ARBA" id="ARBA00022679"/>
    </source>
</evidence>
<dbReference type="EC" id="2.7.13.3" evidence="2"/>
<evidence type="ECO:0000259" key="8">
    <source>
        <dbReference type="PROSITE" id="PS50112"/>
    </source>
</evidence>
<dbReference type="SMART" id="SM00086">
    <property type="entry name" value="PAC"/>
    <property type="match status" value="1"/>
</dbReference>
<keyword evidence="6" id="KW-0812">Transmembrane</keyword>
<feature type="domain" description="PAC" evidence="9">
    <location>
        <begin position="428"/>
        <end position="481"/>
    </location>
</feature>
<dbReference type="RefSeq" id="WP_255331377.1">
    <property type="nucleotide sequence ID" value="NZ_VOTZ01000001.1"/>
</dbReference>
<feature type="transmembrane region" description="Helical" evidence="6">
    <location>
        <begin position="6"/>
        <end position="24"/>
    </location>
</feature>
<keyword evidence="6" id="KW-1133">Transmembrane helix</keyword>
<keyword evidence="11" id="KW-1185">Reference proteome</keyword>
<evidence type="ECO:0000313" key="11">
    <source>
        <dbReference type="Proteomes" id="UP001524383"/>
    </source>
</evidence>
<dbReference type="PROSITE" id="PS50113">
    <property type="entry name" value="PAC"/>
    <property type="match status" value="2"/>
</dbReference>
<feature type="domain" description="Histidine kinase" evidence="7">
    <location>
        <begin position="492"/>
        <end position="684"/>
    </location>
</feature>
<dbReference type="InterPro" id="IPR036890">
    <property type="entry name" value="HATPase_C_sf"/>
</dbReference>
<keyword evidence="5" id="KW-0418">Kinase</keyword>
<dbReference type="EMBL" id="VOTZ01000001">
    <property type="protein sequence ID" value="MCQ1537471.1"/>
    <property type="molecule type" value="Genomic_DNA"/>
</dbReference>
<evidence type="ECO:0000313" key="10">
    <source>
        <dbReference type="EMBL" id="MCQ1537471.1"/>
    </source>
</evidence>
<dbReference type="NCBIfam" id="TIGR00229">
    <property type="entry name" value="sensory_box"/>
    <property type="match status" value="1"/>
</dbReference>
<dbReference type="InterPro" id="IPR031621">
    <property type="entry name" value="HisKA_7TM"/>
</dbReference>
<evidence type="ECO:0000259" key="9">
    <source>
        <dbReference type="PROSITE" id="PS50113"/>
    </source>
</evidence>
<dbReference type="SUPFAM" id="SSF55874">
    <property type="entry name" value="ATPase domain of HSP90 chaperone/DNA topoisomerase II/histidine kinase"/>
    <property type="match status" value="1"/>
</dbReference>
<dbReference type="Gene3D" id="3.30.450.20">
    <property type="entry name" value="PAS domain"/>
    <property type="match status" value="2"/>
</dbReference>
<reference evidence="10 11" key="1">
    <citation type="submission" date="2019-08" db="EMBL/GenBank/DDBJ databases">
        <authorList>
            <person name="Chen S.-C."/>
            <person name="Lai M.-C."/>
            <person name="You Y.-T."/>
        </authorList>
    </citation>
    <scope>NUCLEOTIDE SEQUENCE [LARGE SCALE GENOMIC DNA]</scope>
    <source>
        <strain evidence="10 11">P2F9704a</strain>
    </source>
</reference>
<dbReference type="InterPro" id="IPR005467">
    <property type="entry name" value="His_kinase_dom"/>
</dbReference>
<dbReference type="PANTHER" id="PTHR43304:SF1">
    <property type="entry name" value="PAC DOMAIN-CONTAINING PROTEIN"/>
    <property type="match status" value="1"/>
</dbReference>
<comment type="caution">
    <text evidence="10">The sequence shown here is derived from an EMBL/GenBank/DDBJ whole genome shotgun (WGS) entry which is preliminary data.</text>
</comment>
<protein>
    <recommendedName>
        <fullName evidence="2">histidine kinase</fullName>
        <ecNumber evidence="2">2.7.13.3</ecNumber>
    </recommendedName>
</protein>
<evidence type="ECO:0000256" key="1">
    <source>
        <dbReference type="ARBA" id="ARBA00000085"/>
    </source>
</evidence>
<keyword evidence="3" id="KW-0597">Phosphoprotein</keyword>
<dbReference type="PANTHER" id="PTHR43304">
    <property type="entry name" value="PHYTOCHROME-LIKE PROTEIN CPH1"/>
    <property type="match status" value="1"/>
</dbReference>
<dbReference type="SMART" id="SM00387">
    <property type="entry name" value="HATPase_c"/>
    <property type="match status" value="1"/>
</dbReference>
<dbReference type="Pfam" id="PF16927">
    <property type="entry name" value="HisKA_7TM"/>
    <property type="match status" value="1"/>
</dbReference>
<feature type="transmembrane region" description="Helical" evidence="6">
    <location>
        <begin position="207"/>
        <end position="228"/>
    </location>
</feature>
<feature type="transmembrane region" description="Helical" evidence="6">
    <location>
        <begin position="181"/>
        <end position="201"/>
    </location>
</feature>
<dbReference type="InterPro" id="IPR052162">
    <property type="entry name" value="Sensor_kinase/Photoreceptor"/>
</dbReference>
<dbReference type="InterPro" id="IPR004358">
    <property type="entry name" value="Sig_transdc_His_kin-like_C"/>
</dbReference>
<sequence length="695" mass="79423">MDTYFLLIWMLIFSAMCTGALALYGSRLIPGMKIALPYTLLMIAATGFACVHLLELLSETLQYKTLFHNLRFLFLPYIAILELWLILEYVRKPEWITKEWVLPALAIPVAATLLALTSPWHTLFRYNFSLVTTGSVSYLDYSESLFFHIYSGFSLALLIITYLILFNESSKTQTLFEKQTIILFAALLIPTVITYLFVLGITPVPGINMAAPLFWISAILFTIALFRYRFLDIIPAARSHLVDRMSLLMLVLDREGYIIDANPASYAFFSREPGTKGSWQIDDAAQNWPELLSFCREEESKKRELKKEDDGTIHYFNGTVDLLTNANRELDGRLILLQDITRERVTQNSLNEVDERYRLTINAVNDGIWDWDLRTGKTFFSPIYYTMLGYEPGEFEGSYESFLSLIHPEERKLIETEIERHIKTGDTYTLEFRARRRDGGYSWIQSRGTVVERDDEKKPVRVLGTHTDISTRKQSEEALRLANKKLQLLSSVTRHDILNQIMVIQGYLDFAGEENDNPIQTRYLGKVHDAAEVIEKQIAFTREYEQLGVKEPIWLLVQNLVEKLRSGDIAVACDCAGYSIYCDPMIEKVFYNLMDNTIRHAEGAATVTIGCTPLDTGLLISWQDDGPGIPDDEKEQIFMRGFGKNTGFGLFIIREILAITGITITETGVYGEGARFEIKVPRDGYRRESPSESLD</sequence>
<gene>
    <name evidence="10" type="ORF">FTO68_00475</name>
</gene>
<dbReference type="Pfam" id="PF08447">
    <property type="entry name" value="PAS_3"/>
    <property type="match status" value="1"/>
</dbReference>
<dbReference type="SUPFAM" id="SSF55785">
    <property type="entry name" value="PYP-like sensor domain (PAS domain)"/>
    <property type="match status" value="1"/>
</dbReference>
<keyword evidence="6" id="KW-0472">Membrane</keyword>
<dbReference type="InterPro" id="IPR035965">
    <property type="entry name" value="PAS-like_dom_sf"/>
</dbReference>
<dbReference type="InterPro" id="IPR000014">
    <property type="entry name" value="PAS"/>
</dbReference>
<dbReference type="AlphaFoldDB" id="A0ABD4TFI4"/>
<feature type="domain" description="PAS" evidence="8">
    <location>
        <begin position="353"/>
        <end position="425"/>
    </location>
</feature>
<evidence type="ECO:0000259" key="7">
    <source>
        <dbReference type="PROSITE" id="PS50109"/>
    </source>
</evidence>
<dbReference type="GO" id="GO:0004673">
    <property type="term" value="F:protein histidine kinase activity"/>
    <property type="evidence" value="ECO:0007669"/>
    <property type="project" value="UniProtKB-EC"/>
</dbReference>
<dbReference type="SMART" id="SM00091">
    <property type="entry name" value="PAS"/>
    <property type="match status" value="2"/>
</dbReference>
<dbReference type="InterPro" id="IPR003594">
    <property type="entry name" value="HATPase_dom"/>
</dbReference>
<dbReference type="InterPro" id="IPR001610">
    <property type="entry name" value="PAC"/>
</dbReference>
<evidence type="ECO:0000256" key="5">
    <source>
        <dbReference type="ARBA" id="ARBA00022777"/>
    </source>
</evidence>
<dbReference type="PROSITE" id="PS50109">
    <property type="entry name" value="HIS_KIN"/>
    <property type="match status" value="1"/>
</dbReference>
<evidence type="ECO:0000256" key="2">
    <source>
        <dbReference type="ARBA" id="ARBA00012438"/>
    </source>
</evidence>
<feature type="domain" description="PAC" evidence="9">
    <location>
        <begin position="299"/>
        <end position="352"/>
    </location>
</feature>
<dbReference type="PRINTS" id="PR00344">
    <property type="entry name" value="BCTRLSENSOR"/>
</dbReference>
<dbReference type="CDD" id="cd00130">
    <property type="entry name" value="PAS"/>
    <property type="match status" value="1"/>
</dbReference>
<proteinExistence type="predicted"/>
<feature type="transmembrane region" description="Helical" evidence="6">
    <location>
        <begin position="36"/>
        <end position="54"/>
    </location>
</feature>
<comment type="catalytic activity">
    <reaction evidence="1">
        <text>ATP + protein L-histidine = ADP + protein N-phospho-L-histidine.</text>
        <dbReference type="EC" id="2.7.13.3"/>
    </reaction>
</comment>
<feature type="transmembrane region" description="Helical" evidence="6">
    <location>
        <begin position="145"/>
        <end position="165"/>
    </location>
</feature>
<organism evidence="10 11">
    <name type="scientific">Methanocalculus taiwanensis</name>
    <dbReference type="NCBI Taxonomy" id="106207"/>
    <lineage>
        <taxon>Archaea</taxon>
        <taxon>Methanobacteriati</taxon>
        <taxon>Methanobacteriota</taxon>
        <taxon>Stenosarchaea group</taxon>
        <taxon>Methanomicrobia</taxon>
        <taxon>Methanomicrobiales</taxon>
        <taxon>Methanocalculaceae</taxon>
        <taxon>Methanocalculus</taxon>
    </lineage>
</organism>
<evidence type="ECO:0000256" key="6">
    <source>
        <dbReference type="SAM" id="Phobius"/>
    </source>
</evidence>